<proteinExistence type="predicted"/>
<gene>
    <name evidence="2" type="ORF">ACFFNX_10565</name>
</gene>
<dbReference type="Proteomes" id="UP001589627">
    <property type="component" value="Unassembled WGS sequence"/>
</dbReference>
<sequence>MNHDDLIRRLSPITDEEAAAMVSTRSRSDLADHIMDTPVEHAPARRRRLLTIGVPLAVAAAGAAAVAVIATSSGSPGSPRRPVTSGPLKAQPAALTFSTQGKYLVVKVKDPLADPARYKKEFAAHGMKINLLMVPASPSVAGTVVMSQDAPGFKMIDGRGKCFSGGGSCPVGMKIPIGFHGSATIAFGRAARPGEQYNSTNSAFAPGEALHCVDIRGRTVEEALATLKKHNVTAPIFRYDEGNQSHDVGRDKIPGNWYVNTADPWAPGQVMLFVQPTRPKTGGPPAAYYQRLMADCRP</sequence>
<keyword evidence="3" id="KW-1185">Reference proteome</keyword>
<reference evidence="2 3" key="1">
    <citation type="submission" date="2024-09" db="EMBL/GenBank/DDBJ databases">
        <authorList>
            <person name="Sun Q."/>
            <person name="Mori K."/>
        </authorList>
    </citation>
    <scope>NUCLEOTIDE SEQUENCE [LARGE SCALE GENOMIC DNA]</scope>
    <source>
        <strain evidence="2 3">TBRC 0563</strain>
    </source>
</reference>
<dbReference type="RefSeq" id="WP_378198686.1">
    <property type="nucleotide sequence ID" value="NZ_JBHLZP010000055.1"/>
</dbReference>
<evidence type="ECO:0000256" key="1">
    <source>
        <dbReference type="SAM" id="Phobius"/>
    </source>
</evidence>
<name>A0ABV5YC78_9ACTN</name>
<protein>
    <recommendedName>
        <fullName evidence="4">PASTA domain-containing protein</fullName>
    </recommendedName>
</protein>
<accession>A0ABV5YC78</accession>
<evidence type="ECO:0008006" key="4">
    <source>
        <dbReference type="Google" id="ProtNLM"/>
    </source>
</evidence>
<keyword evidence="1" id="KW-1133">Transmembrane helix</keyword>
<feature type="transmembrane region" description="Helical" evidence="1">
    <location>
        <begin position="49"/>
        <end position="70"/>
    </location>
</feature>
<comment type="caution">
    <text evidence="2">The sequence shown here is derived from an EMBL/GenBank/DDBJ whole genome shotgun (WGS) entry which is preliminary data.</text>
</comment>
<keyword evidence="1" id="KW-0812">Transmembrane</keyword>
<evidence type="ECO:0000313" key="3">
    <source>
        <dbReference type="Proteomes" id="UP001589627"/>
    </source>
</evidence>
<dbReference type="EMBL" id="JBHLZP010000055">
    <property type="protein sequence ID" value="MFB9832629.1"/>
    <property type="molecule type" value="Genomic_DNA"/>
</dbReference>
<evidence type="ECO:0000313" key="2">
    <source>
        <dbReference type="EMBL" id="MFB9832629.1"/>
    </source>
</evidence>
<keyword evidence="1" id="KW-0472">Membrane</keyword>
<organism evidence="2 3">
    <name type="scientific">Actinoallomurus acaciae</name>
    <dbReference type="NCBI Taxonomy" id="502577"/>
    <lineage>
        <taxon>Bacteria</taxon>
        <taxon>Bacillati</taxon>
        <taxon>Actinomycetota</taxon>
        <taxon>Actinomycetes</taxon>
        <taxon>Streptosporangiales</taxon>
        <taxon>Thermomonosporaceae</taxon>
        <taxon>Actinoallomurus</taxon>
    </lineage>
</organism>